<evidence type="ECO:0000313" key="1">
    <source>
        <dbReference type="EMBL" id="PJA01700.1"/>
    </source>
</evidence>
<dbReference type="SUPFAM" id="SSF53448">
    <property type="entry name" value="Nucleotide-diphospho-sugar transferases"/>
    <property type="match status" value="1"/>
</dbReference>
<dbReference type="Proteomes" id="UP000229364">
    <property type="component" value="Unassembled WGS sequence"/>
</dbReference>
<protein>
    <submittedName>
        <fullName evidence="1">Glycosyl transferase</fullName>
    </submittedName>
</protein>
<gene>
    <name evidence="1" type="ORF">COX74_01460</name>
</gene>
<organism evidence="1 2">
    <name type="scientific">bacterium (Candidatus Gribaldobacteria) CG_4_10_14_0_2_um_filter_41_16</name>
    <dbReference type="NCBI Taxonomy" id="2014265"/>
    <lineage>
        <taxon>Bacteria</taxon>
        <taxon>Candidatus Gribaldobacteria</taxon>
    </lineage>
</organism>
<proteinExistence type="predicted"/>
<name>A0A2M7VIN4_9BACT</name>
<reference evidence="2" key="1">
    <citation type="submission" date="2017-09" db="EMBL/GenBank/DDBJ databases">
        <title>Depth-based differentiation of microbial function through sediment-hosted aquifers and enrichment of novel symbionts in the deep terrestrial subsurface.</title>
        <authorList>
            <person name="Probst A.J."/>
            <person name="Ladd B."/>
            <person name="Jarett J.K."/>
            <person name="Geller-Mcgrath D.E."/>
            <person name="Sieber C.M.K."/>
            <person name="Emerson J.B."/>
            <person name="Anantharaman K."/>
            <person name="Thomas B.C."/>
            <person name="Malmstrom R."/>
            <person name="Stieglmeier M."/>
            <person name="Klingl A."/>
            <person name="Woyke T."/>
            <person name="Ryan C.M."/>
            <person name="Banfield J.F."/>
        </authorList>
    </citation>
    <scope>NUCLEOTIDE SEQUENCE [LARGE SCALE GENOMIC DNA]</scope>
</reference>
<dbReference type="GO" id="GO:0006487">
    <property type="term" value="P:protein N-linked glycosylation"/>
    <property type="evidence" value="ECO:0007669"/>
    <property type="project" value="TreeGrafter"/>
</dbReference>
<dbReference type="InterPro" id="IPR029044">
    <property type="entry name" value="Nucleotide-diphossugar_trans"/>
</dbReference>
<dbReference type="GO" id="GO:0016740">
    <property type="term" value="F:transferase activity"/>
    <property type="evidence" value="ECO:0007669"/>
    <property type="project" value="UniProtKB-KW"/>
</dbReference>
<comment type="caution">
    <text evidence="1">The sequence shown here is derived from an EMBL/GenBank/DDBJ whole genome shotgun (WGS) entry which is preliminary data.</text>
</comment>
<evidence type="ECO:0000313" key="2">
    <source>
        <dbReference type="Proteomes" id="UP000229364"/>
    </source>
</evidence>
<sequence>AIGSRGLPDSRKVLSQGFFRDRMGKLYGRIVKVILLKSIHDSQCGFKLFTKESAHFVFFWQTIVGFGFDPEILYIAQKHSYRIKEVPVVWANDFDSRLQPIKHGFMIGMELIKIKIKSYLGHYSL</sequence>
<dbReference type="AlphaFoldDB" id="A0A2M7VIN4"/>
<dbReference type="EMBL" id="PFPR01000034">
    <property type="protein sequence ID" value="PJA01700.1"/>
    <property type="molecule type" value="Genomic_DNA"/>
</dbReference>
<accession>A0A2M7VIN4</accession>
<keyword evidence="1" id="KW-0808">Transferase</keyword>
<feature type="non-terminal residue" evidence="1">
    <location>
        <position position="1"/>
    </location>
</feature>
<dbReference type="PANTHER" id="PTHR10859:SF91">
    <property type="entry name" value="DOLICHYL-PHOSPHATE BETA-GLUCOSYLTRANSFERASE"/>
    <property type="match status" value="1"/>
</dbReference>
<dbReference type="PANTHER" id="PTHR10859">
    <property type="entry name" value="GLYCOSYL TRANSFERASE"/>
    <property type="match status" value="1"/>
</dbReference>